<protein>
    <recommendedName>
        <fullName evidence="2">N-acetylmuramoyl-L-alanine amidase</fullName>
        <ecNumber evidence="2">3.5.1.28</ecNumber>
    </recommendedName>
</protein>
<organism evidence="5 6">
    <name type="scientific">Amnimonas aquatica</name>
    <dbReference type="NCBI Taxonomy" id="2094561"/>
    <lineage>
        <taxon>Bacteria</taxon>
        <taxon>Pseudomonadati</taxon>
        <taxon>Pseudomonadota</taxon>
        <taxon>Gammaproteobacteria</taxon>
        <taxon>Moraxellales</taxon>
        <taxon>Moraxellaceae</taxon>
        <taxon>Amnimonas</taxon>
    </lineage>
</organism>
<sequence length="254" mass="27165">PPPAIENRPKRTGGGRDIIVSIDAGHGGADPGAIGRSGLYEKHVTLAIARAVAEYLNRQDGISARLTRDSDFFIPLQRRRQIARHEHKADIFMSIHADSAPNRAARGASVFALSLQGANSATSSFAQRLAEQENKADLIGGAVVESGTITDVLASLAVEGSLKHSLDMGGILLSHMHPVVGKLHSPRVEQAGFAVLKEPGMVSLLVETGFISNAEEEAKLGTAAYQRELAQAIGEGVLRFCRQYPVPGTWFDRN</sequence>
<feature type="non-terminal residue" evidence="5">
    <location>
        <position position="1"/>
    </location>
</feature>
<evidence type="ECO:0000313" key="5">
    <source>
        <dbReference type="EMBL" id="PQA49452.1"/>
    </source>
</evidence>
<name>A0A2P6AU89_9GAMM</name>
<dbReference type="InterPro" id="IPR002508">
    <property type="entry name" value="MurNAc-LAA_cat"/>
</dbReference>
<dbReference type="PANTHER" id="PTHR30404:SF0">
    <property type="entry name" value="N-ACETYLMURAMOYL-L-ALANINE AMIDASE AMIC"/>
    <property type="match status" value="1"/>
</dbReference>
<comment type="catalytic activity">
    <reaction evidence="1">
        <text>Hydrolyzes the link between N-acetylmuramoyl residues and L-amino acid residues in certain cell-wall glycopeptides.</text>
        <dbReference type="EC" id="3.5.1.28"/>
    </reaction>
</comment>
<dbReference type="GO" id="GO:0008745">
    <property type="term" value="F:N-acetylmuramoyl-L-alanine amidase activity"/>
    <property type="evidence" value="ECO:0007669"/>
    <property type="project" value="UniProtKB-EC"/>
</dbReference>
<accession>A0A2P6AU89</accession>
<dbReference type="EC" id="3.5.1.28" evidence="2"/>
<dbReference type="EMBL" id="PTQZ01000026">
    <property type="protein sequence ID" value="PQA49452.1"/>
    <property type="molecule type" value="Genomic_DNA"/>
</dbReference>
<proteinExistence type="predicted"/>
<dbReference type="AlphaFoldDB" id="A0A2P6AU89"/>
<evidence type="ECO:0000313" key="6">
    <source>
        <dbReference type="Proteomes" id="UP000243900"/>
    </source>
</evidence>
<keyword evidence="6" id="KW-1185">Reference proteome</keyword>
<dbReference type="Proteomes" id="UP000243900">
    <property type="component" value="Unassembled WGS sequence"/>
</dbReference>
<evidence type="ECO:0000256" key="3">
    <source>
        <dbReference type="ARBA" id="ARBA00022801"/>
    </source>
</evidence>
<feature type="domain" description="MurNAc-LAA" evidence="4">
    <location>
        <begin position="80"/>
        <end position="238"/>
    </location>
</feature>
<dbReference type="CDD" id="cd02696">
    <property type="entry name" value="MurNAc-LAA"/>
    <property type="match status" value="1"/>
</dbReference>
<dbReference type="GO" id="GO:0009253">
    <property type="term" value="P:peptidoglycan catabolic process"/>
    <property type="evidence" value="ECO:0007669"/>
    <property type="project" value="InterPro"/>
</dbReference>
<dbReference type="GO" id="GO:0030288">
    <property type="term" value="C:outer membrane-bounded periplasmic space"/>
    <property type="evidence" value="ECO:0007669"/>
    <property type="project" value="TreeGrafter"/>
</dbReference>
<reference evidence="6" key="1">
    <citation type="submission" date="2018-02" db="EMBL/GenBank/DDBJ databases">
        <title>Genome sequencing of Solimonas sp. HR-BB.</title>
        <authorList>
            <person name="Lee Y."/>
            <person name="Jeon C.O."/>
        </authorList>
    </citation>
    <scope>NUCLEOTIDE SEQUENCE [LARGE SCALE GENOMIC DNA]</scope>
    <source>
        <strain evidence="6">HR-E</strain>
    </source>
</reference>
<keyword evidence="3" id="KW-0378">Hydrolase</keyword>
<dbReference type="Gene3D" id="3.40.630.40">
    <property type="entry name" value="Zn-dependent exopeptidases"/>
    <property type="match status" value="1"/>
</dbReference>
<dbReference type="SMART" id="SM00646">
    <property type="entry name" value="Ami_3"/>
    <property type="match status" value="1"/>
</dbReference>
<evidence type="ECO:0000256" key="2">
    <source>
        <dbReference type="ARBA" id="ARBA00011901"/>
    </source>
</evidence>
<dbReference type="SUPFAM" id="SSF53187">
    <property type="entry name" value="Zn-dependent exopeptidases"/>
    <property type="match status" value="1"/>
</dbReference>
<evidence type="ECO:0000259" key="4">
    <source>
        <dbReference type="SMART" id="SM00646"/>
    </source>
</evidence>
<dbReference type="Pfam" id="PF01520">
    <property type="entry name" value="Amidase_3"/>
    <property type="match status" value="1"/>
</dbReference>
<comment type="caution">
    <text evidence="5">The sequence shown here is derived from an EMBL/GenBank/DDBJ whole genome shotgun (WGS) entry which is preliminary data.</text>
</comment>
<evidence type="ECO:0000256" key="1">
    <source>
        <dbReference type="ARBA" id="ARBA00001561"/>
    </source>
</evidence>
<gene>
    <name evidence="5" type="ORF">C5O18_02295</name>
</gene>
<dbReference type="PANTHER" id="PTHR30404">
    <property type="entry name" value="N-ACETYLMURAMOYL-L-ALANINE AMIDASE"/>
    <property type="match status" value="1"/>
</dbReference>
<dbReference type="RefSeq" id="WP_206389693.1">
    <property type="nucleotide sequence ID" value="NZ_PTQZ01000026.1"/>
</dbReference>
<dbReference type="InterPro" id="IPR050695">
    <property type="entry name" value="N-acetylmuramoyl_amidase_3"/>
</dbReference>